<protein>
    <submittedName>
        <fullName evidence="1">Uncharacterized protein</fullName>
    </submittedName>
</protein>
<evidence type="ECO:0000313" key="1">
    <source>
        <dbReference type="EMBL" id="GFN94337.1"/>
    </source>
</evidence>
<dbReference type="AlphaFoldDB" id="A0AAV3ZHP9"/>
<name>A0AAV3ZHP9_9GAST</name>
<accession>A0AAV3ZHP9</accession>
<proteinExistence type="predicted"/>
<keyword evidence="2" id="KW-1185">Reference proteome</keyword>
<sequence>MSVQGKGNLARKEIFQGTKISVTCSVIRLMNVTLTVDLNLTGSASTRDRVGELQLHGRLTICRFQSDRVCVYTRQRSNKAISSFQTFREARVPVAELGCVTEGSLRISRQIPCATNASNSTPNPRTKFQRRGILINEEKEKGKLIQCLFPFDQTLRPAANGASPCMSSQRQMPQSSAPSALWANVLHVPANPWILIARCCSTCLTQTPGPSNKLTTALPAKPAIFVSSAYGGSIIKDGDPVRASCYSYVIQNDSIAWGLTVGGRFGFLSNQDPSVTIRGGRQCIHHLLDVLPAVGDSGQGLGRQRDQSHLLWHPDKDASVFGYPVLLQHHQNIHSSHKGLTVACFIFIMSYIANFLEVRLKVYFHRPPNVTYIGNTLEARCLGFAKLGHQIVWLKFKKKSQIGERLQPIPGFGNISNAVKITEVPYRTDAGYRISILQIKKITTYNDEIKLACFATRSPTKNMQCKNPKIDLCALSEEISVIDGPSKPRLHVWFDALPSYVLAGNMLRAECDGSIGKEGALVWVVYINDTVIAGPSKELGISIGQTGRLSTKRAPSIMQ</sequence>
<organism evidence="1 2">
    <name type="scientific">Plakobranchus ocellatus</name>
    <dbReference type="NCBI Taxonomy" id="259542"/>
    <lineage>
        <taxon>Eukaryota</taxon>
        <taxon>Metazoa</taxon>
        <taxon>Spiralia</taxon>
        <taxon>Lophotrochozoa</taxon>
        <taxon>Mollusca</taxon>
        <taxon>Gastropoda</taxon>
        <taxon>Heterobranchia</taxon>
        <taxon>Euthyneura</taxon>
        <taxon>Panpulmonata</taxon>
        <taxon>Sacoglossa</taxon>
        <taxon>Placobranchoidea</taxon>
        <taxon>Plakobranchidae</taxon>
        <taxon>Plakobranchus</taxon>
    </lineage>
</organism>
<evidence type="ECO:0000313" key="2">
    <source>
        <dbReference type="Proteomes" id="UP000735302"/>
    </source>
</evidence>
<comment type="caution">
    <text evidence="1">The sequence shown here is derived from an EMBL/GenBank/DDBJ whole genome shotgun (WGS) entry which is preliminary data.</text>
</comment>
<dbReference type="EMBL" id="BLXT01002434">
    <property type="protein sequence ID" value="GFN94337.1"/>
    <property type="molecule type" value="Genomic_DNA"/>
</dbReference>
<reference evidence="1 2" key="1">
    <citation type="journal article" date="2021" name="Elife">
        <title>Chloroplast acquisition without the gene transfer in kleptoplastic sea slugs, Plakobranchus ocellatus.</title>
        <authorList>
            <person name="Maeda T."/>
            <person name="Takahashi S."/>
            <person name="Yoshida T."/>
            <person name="Shimamura S."/>
            <person name="Takaki Y."/>
            <person name="Nagai Y."/>
            <person name="Toyoda A."/>
            <person name="Suzuki Y."/>
            <person name="Arimoto A."/>
            <person name="Ishii H."/>
            <person name="Satoh N."/>
            <person name="Nishiyama T."/>
            <person name="Hasebe M."/>
            <person name="Maruyama T."/>
            <person name="Minagawa J."/>
            <person name="Obokata J."/>
            <person name="Shigenobu S."/>
        </authorList>
    </citation>
    <scope>NUCLEOTIDE SEQUENCE [LARGE SCALE GENOMIC DNA]</scope>
</reference>
<gene>
    <name evidence="1" type="ORF">PoB_002084300</name>
</gene>
<dbReference type="Proteomes" id="UP000735302">
    <property type="component" value="Unassembled WGS sequence"/>
</dbReference>